<evidence type="ECO:0000313" key="2">
    <source>
        <dbReference type="Proteomes" id="UP000233440"/>
    </source>
</evidence>
<dbReference type="Proteomes" id="UP000233440">
    <property type="component" value="Unassembled WGS sequence"/>
</dbReference>
<evidence type="ECO:0000313" key="1">
    <source>
        <dbReference type="EMBL" id="PKR82886.1"/>
    </source>
</evidence>
<protein>
    <submittedName>
        <fullName evidence="1">Uncharacterized protein</fullName>
    </submittedName>
</protein>
<gene>
    <name evidence="1" type="ORF">CWO92_22105</name>
</gene>
<comment type="caution">
    <text evidence="1">The sequence shown here is derived from an EMBL/GenBank/DDBJ whole genome shotgun (WGS) entry which is preliminary data.</text>
</comment>
<name>A0A2N3LE46_9BACI</name>
<keyword evidence="2" id="KW-1185">Reference proteome</keyword>
<dbReference type="EMBL" id="PIQO01000026">
    <property type="protein sequence ID" value="PKR82886.1"/>
    <property type="molecule type" value="Genomic_DNA"/>
</dbReference>
<dbReference type="RefSeq" id="WP_101356374.1">
    <property type="nucleotide sequence ID" value="NZ_PIQO01000026.1"/>
</dbReference>
<organism evidence="1 2">
    <name type="scientific">Heyndrickxia camelliae</name>
    <dbReference type="NCBI Taxonomy" id="1707093"/>
    <lineage>
        <taxon>Bacteria</taxon>
        <taxon>Bacillati</taxon>
        <taxon>Bacillota</taxon>
        <taxon>Bacilli</taxon>
        <taxon>Bacillales</taxon>
        <taxon>Bacillaceae</taxon>
        <taxon>Heyndrickxia</taxon>
    </lineage>
</organism>
<sequence>MEKVNYILNMDMLEEEIEELKIAVHGDTLSQHRIINEGDYTIIELFTEDKLTSEKDLFYGKQFKNLLCIGRHQHVAAIEYDPIDLYDEFIGTGEELSFA</sequence>
<proteinExistence type="predicted"/>
<accession>A0A2N3LE46</accession>
<reference evidence="1 2" key="1">
    <citation type="submission" date="2017-11" db="EMBL/GenBank/DDBJ databases">
        <title>Bacillus camelliae sp. nov., isolated from pu'er tea.</title>
        <authorList>
            <person name="Niu L."/>
        </authorList>
    </citation>
    <scope>NUCLEOTIDE SEQUENCE [LARGE SCALE GENOMIC DNA]</scope>
    <source>
        <strain evidence="1 2">7578-1</strain>
    </source>
</reference>
<dbReference type="AlphaFoldDB" id="A0A2N3LE46"/>